<dbReference type="PROSITE" id="PS51257">
    <property type="entry name" value="PROKAR_LIPOPROTEIN"/>
    <property type="match status" value="1"/>
</dbReference>
<evidence type="ECO:0000256" key="1">
    <source>
        <dbReference type="ARBA" id="ARBA00009091"/>
    </source>
</evidence>
<dbReference type="PANTHER" id="PTHR35089">
    <property type="entry name" value="CHAPERONE PROTEIN SKP"/>
    <property type="match status" value="1"/>
</dbReference>
<evidence type="ECO:0000313" key="3">
    <source>
        <dbReference type="EMBL" id="TBX71190.1"/>
    </source>
</evidence>
<accession>A0A4Q9Z4U5</accession>
<evidence type="ECO:0000313" key="4">
    <source>
        <dbReference type="Proteomes" id="UP000293300"/>
    </source>
</evidence>
<evidence type="ECO:0000256" key="2">
    <source>
        <dbReference type="ARBA" id="ARBA00022729"/>
    </source>
</evidence>
<dbReference type="GO" id="GO:0051082">
    <property type="term" value="F:unfolded protein binding"/>
    <property type="evidence" value="ECO:0007669"/>
    <property type="project" value="InterPro"/>
</dbReference>
<dbReference type="InterPro" id="IPR005632">
    <property type="entry name" value="Chaperone_Skp"/>
</dbReference>
<dbReference type="InterPro" id="IPR024930">
    <property type="entry name" value="Skp_dom_sf"/>
</dbReference>
<keyword evidence="4" id="KW-1185">Reference proteome</keyword>
<organism evidence="3 4">
    <name type="scientific">Flavobacterium silvisoli</name>
    <dbReference type="NCBI Taxonomy" id="2529433"/>
    <lineage>
        <taxon>Bacteria</taxon>
        <taxon>Pseudomonadati</taxon>
        <taxon>Bacteroidota</taxon>
        <taxon>Flavobacteriia</taxon>
        <taxon>Flavobacteriales</taxon>
        <taxon>Flavobacteriaceae</taxon>
        <taxon>Flavobacterium</taxon>
    </lineage>
</organism>
<sequence length="191" mass="21837">MKKTIILFAMALTIMSCNKTTETKEFKTAYIDTSKLMEESIEAKDIEAKYKDKSKVMGSQLEAEVNRFKSEAANFKQNAAANGQAWAQQKGSELQQREQQLNYAQQAMLQQLQQESGAEMDTLVKAYKKIIKDFGKEKGYDYIYGTGDAQSVLYAKDNYDITKEIIKLINDKYKSSDKKEEKTESKKAEKK</sequence>
<dbReference type="AlphaFoldDB" id="A0A4Q9Z4U5"/>
<dbReference type="PANTHER" id="PTHR35089:SF1">
    <property type="entry name" value="CHAPERONE PROTEIN SKP"/>
    <property type="match status" value="1"/>
</dbReference>
<reference evidence="3 4" key="1">
    <citation type="submission" date="2019-02" db="EMBL/GenBank/DDBJ databases">
        <title>Flavobacterium sp. RD-2-33 isolated from forest soil.</title>
        <authorList>
            <person name="Chaudhary D.K."/>
        </authorList>
    </citation>
    <scope>NUCLEOTIDE SEQUENCE [LARGE SCALE GENOMIC DNA]</scope>
    <source>
        <strain evidence="3 4">RD-2-33</strain>
    </source>
</reference>
<gene>
    <name evidence="3" type="ORF">EZL74_01410</name>
</gene>
<dbReference type="OrthoDB" id="1145062at2"/>
<dbReference type="EMBL" id="SJPE01000001">
    <property type="protein sequence ID" value="TBX71190.1"/>
    <property type="molecule type" value="Genomic_DNA"/>
</dbReference>
<comment type="caution">
    <text evidence="3">The sequence shown here is derived from an EMBL/GenBank/DDBJ whole genome shotgun (WGS) entry which is preliminary data.</text>
</comment>
<dbReference type="GO" id="GO:0005829">
    <property type="term" value="C:cytosol"/>
    <property type="evidence" value="ECO:0007669"/>
    <property type="project" value="TreeGrafter"/>
</dbReference>
<protein>
    <submittedName>
        <fullName evidence="3">OmpH family outer membrane protein</fullName>
    </submittedName>
</protein>
<comment type="similarity">
    <text evidence="1">Belongs to the Skp family.</text>
</comment>
<dbReference type="GO" id="GO:0050821">
    <property type="term" value="P:protein stabilization"/>
    <property type="evidence" value="ECO:0007669"/>
    <property type="project" value="TreeGrafter"/>
</dbReference>
<proteinExistence type="inferred from homology"/>
<dbReference type="SUPFAM" id="SSF111384">
    <property type="entry name" value="OmpH-like"/>
    <property type="match status" value="1"/>
</dbReference>
<keyword evidence="2" id="KW-0732">Signal</keyword>
<dbReference type="Gene3D" id="3.30.910.20">
    <property type="entry name" value="Skp domain"/>
    <property type="match status" value="1"/>
</dbReference>
<name>A0A4Q9Z4U5_9FLAO</name>
<dbReference type="RefSeq" id="WP_131474801.1">
    <property type="nucleotide sequence ID" value="NZ_SJPE01000001.1"/>
</dbReference>
<dbReference type="Pfam" id="PF03938">
    <property type="entry name" value="OmpH"/>
    <property type="match status" value="1"/>
</dbReference>
<dbReference type="Proteomes" id="UP000293300">
    <property type="component" value="Unassembled WGS sequence"/>
</dbReference>
<dbReference type="SMART" id="SM00935">
    <property type="entry name" value="OmpH"/>
    <property type="match status" value="1"/>
</dbReference>